<dbReference type="GO" id="GO:0005737">
    <property type="term" value="C:cytoplasm"/>
    <property type="evidence" value="ECO:0007669"/>
    <property type="project" value="TreeGrafter"/>
</dbReference>
<evidence type="ECO:0000256" key="5">
    <source>
        <dbReference type="ARBA" id="ARBA00022771"/>
    </source>
</evidence>
<keyword evidence="1" id="KW-0489">Methyltransferase</keyword>
<dbReference type="RefSeq" id="XP_026749311.1">
    <property type="nucleotide sequence ID" value="XM_026893510.3"/>
</dbReference>
<keyword evidence="3" id="KW-0949">S-adenosyl-L-methionine</keyword>
<dbReference type="GO" id="GO:0042826">
    <property type="term" value="F:histone deacetylase binding"/>
    <property type="evidence" value="ECO:0007669"/>
    <property type="project" value="TreeGrafter"/>
</dbReference>
<dbReference type="GO" id="GO:0008276">
    <property type="term" value="F:protein methyltransferase activity"/>
    <property type="evidence" value="ECO:0007669"/>
    <property type="project" value="UniProtKB-ARBA"/>
</dbReference>
<dbReference type="GO" id="GO:0008170">
    <property type="term" value="F:N-methyltransferase activity"/>
    <property type="evidence" value="ECO:0007669"/>
    <property type="project" value="UniProtKB-ARBA"/>
</dbReference>
<dbReference type="Gene3D" id="6.10.140.2220">
    <property type="match status" value="1"/>
</dbReference>
<evidence type="ECO:0000313" key="10">
    <source>
        <dbReference type="Proteomes" id="UP001652740"/>
    </source>
</evidence>
<dbReference type="PROSITE" id="PS50865">
    <property type="entry name" value="ZF_MYND_2"/>
    <property type="match status" value="1"/>
</dbReference>
<dbReference type="PROSITE" id="PS50280">
    <property type="entry name" value="SET"/>
    <property type="match status" value="1"/>
</dbReference>
<feature type="domain" description="SET" evidence="8">
    <location>
        <begin position="183"/>
        <end position="477"/>
    </location>
</feature>
<dbReference type="PANTHER" id="PTHR46165:SF6">
    <property type="entry name" value="SET AND MYND DOMAIN-CONTAINING PROTEIN 4-LIKE PROTEIN"/>
    <property type="match status" value="1"/>
</dbReference>
<evidence type="ECO:0000256" key="6">
    <source>
        <dbReference type="ARBA" id="ARBA00022833"/>
    </source>
</evidence>
<dbReference type="SUPFAM" id="SSF144232">
    <property type="entry name" value="HIT/MYND zinc finger-like"/>
    <property type="match status" value="1"/>
</dbReference>
<evidence type="ECO:0000256" key="3">
    <source>
        <dbReference type="ARBA" id="ARBA00022691"/>
    </source>
</evidence>
<dbReference type="Gene3D" id="2.170.270.10">
    <property type="entry name" value="SET domain"/>
    <property type="match status" value="2"/>
</dbReference>
<dbReference type="Proteomes" id="UP001652740">
    <property type="component" value="Unplaced"/>
</dbReference>
<feature type="domain" description="MYND-type" evidence="9">
    <location>
        <begin position="229"/>
        <end position="268"/>
    </location>
</feature>
<keyword evidence="2" id="KW-0808">Transferase</keyword>
<evidence type="ECO:0000313" key="11">
    <source>
        <dbReference type="RefSeq" id="XP_026749311.1"/>
    </source>
</evidence>
<dbReference type="GO" id="GO:0032259">
    <property type="term" value="P:methylation"/>
    <property type="evidence" value="ECO:0007669"/>
    <property type="project" value="UniProtKB-KW"/>
</dbReference>
<evidence type="ECO:0000259" key="9">
    <source>
        <dbReference type="PROSITE" id="PS50865"/>
    </source>
</evidence>
<proteinExistence type="predicted"/>
<protein>
    <submittedName>
        <fullName evidence="11">SET and MYND domain-containing protein 4-like</fullName>
    </submittedName>
</protein>
<gene>
    <name evidence="11" type="primary">LOC113510093</name>
</gene>
<name>A0A6J3C679_GALME</name>
<dbReference type="GO" id="GO:0008270">
    <property type="term" value="F:zinc ion binding"/>
    <property type="evidence" value="ECO:0007669"/>
    <property type="project" value="UniProtKB-KW"/>
</dbReference>
<reference evidence="11" key="1">
    <citation type="submission" date="2025-08" db="UniProtKB">
        <authorList>
            <consortium name="RefSeq"/>
        </authorList>
    </citation>
    <scope>IDENTIFICATION</scope>
    <source>
        <tissue evidence="11">Whole larvae</tissue>
    </source>
</reference>
<keyword evidence="10" id="KW-1185">Reference proteome</keyword>
<keyword evidence="6" id="KW-0862">Zinc</keyword>
<keyword evidence="4" id="KW-0479">Metal-binding</keyword>
<dbReference type="PANTHER" id="PTHR46165">
    <property type="entry name" value="SET AND MYND DOMAIN-CONTAINING PROTEIN 4"/>
    <property type="match status" value="1"/>
</dbReference>
<dbReference type="InterPro" id="IPR002893">
    <property type="entry name" value="Znf_MYND"/>
</dbReference>
<accession>A0A6J3C679</accession>
<dbReference type="KEGG" id="gmw:113510093"/>
<evidence type="ECO:0000256" key="4">
    <source>
        <dbReference type="ARBA" id="ARBA00022723"/>
    </source>
</evidence>
<evidence type="ECO:0000256" key="7">
    <source>
        <dbReference type="PROSITE-ProRule" id="PRU00134"/>
    </source>
</evidence>
<dbReference type="InterPro" id="IPR001214">
    <property type="entry name" value="SET_dom"/>
</dbReference>
<dbReference type="GO" id="GO:0008757">
    <property type="term" value="F:S-adenosylmethionine-dependent methyltransferase activity"/>
    <property type="evidence" value="ECO:0007669"/>
    <property type="project" value="UniProtKB-ARBA"/>
</dbReference>
<sequence length="588" mass="67239">MIRLFDVTLEAHVEMLAERGLLDKMYNAIDNGGTSEAVMAALDITRQLNLKPQIIEQKKDLQKCLFFKKLASSFRNERALKYYNAALLHIPATIPENEITRIMSIIYYQRAILSMQLGATSKSLKDFELISTDQCPPDILRSLQNKCHQIVPKELSCKASLTSTFDRKYFKFSAKRNKCVPCASLNISIVRENGLPKVVAAKDIPVGELVAIETAFVAQQNKYNRNISCYNCFTFTPNLIPCEGCCYVMFCNESCRKQSMEGCHKIECQLMDILECVATTTKCKLSVKTALKIKQMSKSWKDVVVASHNIGTDRMMNSSDEEIFDSYKPQSILSYNDDKHYVHGKIFNQSFVFAIIIDRLCNIPDYFPTDDGEKFEAMKALGRIMLHLYVTFPSEFEIRNVACEYTAEHQLVNGTLKPTVHHRVTDKLNPNFGIFSFASKLKHSCDANLYKVGLNKKIGLIAAKPIKKGTELTVSFLNYWFERIYTKEERNISLIERGLICNCRFCNEKSFLPNTELSAKQERMVRQWQTLVSTTENQDRKVFQETCNTLAALDDVSHTVAYAILFNAFRNNILRFQFSNTQNTVFSE</sequence>
<keyword evidence="5 7" id="KW-0863">Zinc-finger</keyword>
<dbReference type="SUPFAM" id="SSF82199">
    <property type="entry name" value="SET domain"/>
    <property type="match status" value="1"/>
</dbReference>
<evidence type="ECO:0000259" key="8">
    <source>
        <dbReference type="PROSITE" id="PS50280"/>
    </source>
</evidence>
<evidence type="ECO:0000256" key="1">
    <source>
        <dbReference type="ARBA" id="ARBA00022603"/>
    </source>
</evidence>
<dbReference type="GeneID" id="113510093"/>
<dbReference type="OrthoDB" id="62495at2759"/>
<dbReference type="AlphaFoldDB" id="A0A6J3C679"/>
<dbReference type="GO" id="GO:0005634">
    <property type="term" value="C:nucleus"/>
    <property type="evidence" value="ECO:0007669"/>
    <property type="project" value="TreeGrafter"/>
</dbReference>
<dbReference type="InterPro" id="IPR046341">
    <property type="entry name" value="SET_dom_sf"/>
</dbReference>
<dbReference type="Pfam" id="PF00856">
    <property type="entry name" value="SET"/>
    <property type="match status" value="1"/>
</dbReference>
<dbReference type="Gene3D" id="1.10.220.160">
    <property type="match status" value="1"/>
</dbReference>
<dbReference type="InterPro" id="IPR052097">
    <property type="entry name" value="SET-MYND_domain_protein"/>
</dbReference>
<evidence type="ECO:0000256" key="2">
    <source>
        <dbReference type="ARBA" id="ARBA00022679"/>
    </source>
</evidence>
<dbReference type="PROSITE" id="PS01360">
    <property type="entry name" value="ZF_MYND_1"/>
    <property type="match status" value="1"/>
</dbReference>
<organism evidence="10 11">
    <name type="scientific">Galleria mellonella</name>
    <name type="common">Greater wax moth</name>
    <dbReference type="NCBI Taxonomy" id="7137"/>
    <lineage>
        <taxon>Eukaryota</taxon>
        <taxon>Metazoa</taxon>
        <taxon>Ecdysozoa</taxon>
        <taxon>Arthropoda</taxon>
        <taxon>Hexapoda</taxon>
        <taxon>Insecta</taxon>
        <taxon>Pterygota</taxon>
        <taxon>Neoptera</taxon>
        <taxon>Endopterygota</taxon>
        <taxon>Lepidoptera</taxon>
        <taxon>Glossata</taxon>
        <taxon>Ditrysia</taxon>
        <taxon>Pyraloidea</taxon>
        <taxon>Pyralidae</taxon>
        <taxon>Galleriinae</taxon>
        <taxon>Galleria</taxon>
    </lineage>
</organism>